<dbReference type="Proteomes" id="UP000184112">
    <property type="component" value="Unassembled WGS sequence"/>
</dbReference>
<dbReference type="RefSeq" id="WP_073408396.1">
    <property type="nucleotide sequence ID" value="NZ_FQWH01000002.1"/>
</dbReference>
<name>A0A1M5IG67_FLAJO</name>
<evidence type="ECO:0000313" key="2">
    <source>
        <dbReference type="EMBL" id="SHG27292.1"/>
    </source>
</evidence>
<proteinExistence type="predicted"/>
<sequence>MNTSIILQNLKTIGIVLAVLAAVWFYKDYEFQKIENKRQSENVSELRKSDSLRFTSQILTKDEIKEYLEFQNSDLNKKLKAEGIKVNKIESIVSQTLKFRDTTKRETDVSGLVGAIKNSIPKEQTWLDTAKCMTVSGTVSFDGEKLKVVVNDREFKNKSDAVAYWERRKWSFLGIKTRLFGKKVFTAKTFDECGETRIMKIERKK</sequence>
<evidence type="ECO:0000256" key="1">
    <source>
        <dbReference type="SAM" id="Phobius"/>
    </source>
</evidence>
<feature type="transmembrane region" description="Helical" evidence="1">
    <location>
        <begin position="6"/>
        <end position="26"/>
    </location>
</feature>
<reference evidence="2 3" key="1">
    <citation type="submission" date="2016-11" db="EMBL/GenBank/DDBJ databases">
        <authorList>
            <person name="Jaros S."/>
            <person name="Januszkiewicz K."/>
            <person name="Wedrychowicz H."/>
        </authorList>
    </citation>
    <scope>NUCLEOTIDE SEQUENCE [LARGE SCALE GENOMIC DNA]</scope>
    <source>
        <strain evidence="2 3">DSM 6792</strain>
    </source>
</reference>
<keyword evidence="1" id="KW-0812">Transmembrane</keyword>
<accession>A0A1M5IG67</accession>
<gene>
    <name evidence="2" type="ORF">SAMN05444388_10287</name>
</gene>
<dbReference type="EMBL" id="FQWH01000002">
    <property type="protein sequence ID" value="SHG27292.1"/>
    <property type="molecule type" value="Genomic_DNA"/>
</dbReference>
<keyword evidence="1" id="KW-1133">Transmembrane helix</keyword>
<organism evidence="2 3">
    <name type="scientific">Flavobacterium johnsoniae</name>
    <name type="common">Cytophaga johnsonae</name>
    <dbReference type="NCBI Taxonomy" id="986"/>
    <lineage>
        <taxon>Bacteria</taxon>
        <taxon>Pseudomonadati</taxon>
        <taxon>Bacteroidota</taxon>
        <taxon>Flavobacteriia</taxon>
        <taxon>Flavobacteriales</taxon>
        <taxon>Flavobacteriaceae</taxon>
        <taxon>Flavobacterium</taxon>
    </lineage>
</organism>
<evidence type="ECO:0000313" key="3">
    <source>
        <dbReference type="Proteomes" id="UP000184112"/>
    </source>
</evidence>
<dbReference type="AlphaFoldDB" id="A0A1M5IG67"/>
<protein>
    <submittedName>
        <fullName evidence="2">Uncharacterized protein</fullName>
    </submittedName>
</protein>
<keyword evidence="1" id="KW-0472">Membrane</keyword>